<dbReference type="AlphaFoldDB" id="A0A6V8PPK9"/>
<protein>
    <submittedName>
        <fullName evidence="1">Uncharacterized protein</fullName>
    </submittedName>
</protein>
<accession>A0A6V8PPK9</accession>
<name>A0A6V8PPK9_9ACTN</name>
<evidence type="ECO:0000313" key="2">
    <source>
        <dbReference type="Proteomes" id="UP000568877"/>
    </source>
</evidence>
<evidence type="ECO:0000313" key="1">
    <source>
        <dbReference type="EMBL" id="GFP34103.1"/>
    </source>
</evidence>
<reference evidence="1 2" key="1">
    <citation type="journal article" date="2020" name="Front. Microbiol.">
        <title>Single-cell genomics of novel Actinobacteria with the Wood-Ljungdahl pathway discovered in a serpentinizing system.</title>
        <authorList>
            <person name="Merino N."/>
            <person name="Kawai M."/>
            <person name="Boyd E.S."/>
            <person name="Colman D.R."/>
            <person name="McGlynn S.E."/>
            <person name="Nealson K.H."/>
            <person name="Kurokawa K."/>
            <person name="Hongoh Y."/>
        </authorList>
    </citation>
    <scope>NUCLEOTIDE SEQUENCE [LARGE SCALE GENOMIC DNA]</scope>
    <source>
        <strain evidence="1 2">S42</strain>
    </source>
</reference>
<feature type="non-terminal residue" evidence="1">
    <location>
        <position position="79"/>
    </location>
</feature>
<sequence length="79" mass="8641">MVALVQEDIHSVEDVVAFMGRVGDFFVCGSRRGGSGRVGRVRAVGCYIGPPLEWRRGAWAARLPDPSEQILGDPKVKMK</sequence>
<organism evidence="1 2">
    <name type="scientific">Candidatus Hakubella thermalkaliphila</name>
    <dbReference type="NCBI Taxonomy" id="2754717"/>
    <lineage>
        <taxon>Bacteria</taxon>
        <taxon>Bacillati</taxon>
        <taxon>Actinomycetota</taxon>
        <taxon>Actinomycetota incertae sedis</taxon>
        <taxon>Candidatus Hakubellales</taxon>
        <taxon>Candidatus Hakubellaceae</taxon>
        <taxon>Candidatus Hakubella</taxon>
    </lineage>
</organism>
<gene>
    <name evidence="1" type="ORF">HKBW3S42_02443</name>
</gene>
<dbReference type="EMBL" id="BLSA01000950">
    <property type="protein sequence ID" value="GFP34103.1"/>
    <property type="molecule type" value="Genomic_DNA"/>
</dbReference>
<comment type="caution">
    <text evidence="1">The sequence shown here is derived from an EMBL/GenBank/DDBJ whole genome shotgun (WGS) entry which is preliminary data.</text>
</comment>
<proteinExistence type="predicted"/>
<dbReference type="Proteomes" id="UP000568877">
    <property type="component" value="Unassembled WGS sequence"/>
</dbReference>